<dbReference type="InterPro" id="IPR011519">
    <property type="entry name" value="UnbV_ASPIC"/>
</dbReference>
<gene>
    <name evidence="5" type="ORF">CLV60_103406</name>
</gene>
<proteinExistence type="predicted"/>
<comment type="caution">
    <text evidence="5">The sequence shown here is derived from an EMBL/GenBank/DDBJ whole genome shotgun (WGS) entry which is preliminary data.</text>
</comment>
<evidence type="ECO:0000259" key="4">
    <source>
        <dbReference type="Pfam" id="PF07593"/>
    </source>
</evidence>
<sequence>MRRLTPKTRTRDIDPENKMANAKRHRFATGVFCLLSLLTINALFSCKNKSDALFRLHTPDETGVNFVNRLTPNDSINPFTFTNFYNGGGVGIGDVNGDGKPDIFFGGNQVSSKLYLSRIDTLSRKWAFEDITQKAGVTTTRWCSGISMVDINQDGLLDIYISVASHVKMPDSENLLFVNQGNGADGVPTFKELAEAYGLNSRAFTTQTAFFDADLDGDLDAYLMNTAPDLQNPNFIRKTYHDGSYPSTGKFFINEGLQENGMPKYTDVSKEAGVKYEGLGLGLAVSDMNKDGYPDIYCSNDFISSDMLYLNTGSRAKPLFSNVIREATAHTSLFGMGVDIADINNDTYPDIFQLDMLPEDNLRQKKMLAGQDYDRKEMSISEQYGYQLQYMRNMLQLNLGPLDGKSVNGRAAPRFSEIGLLAGISKTDWSWAPLIADYDNDGLKDIFITNGYRRDVTDRDFIQFKEDFSNFGTNDFKQQNALELIQKVPEVKICNYAYKNAGNLAFQNASKEWGLDELSYSNGAAYADLDGDGDLDLVVNNIDSEPLIYQNQSCEKEHSRFLSVSFKGEKGNLDGIGCTATIWQGKHAQYAEMYVARGFISSVGSGLHFGLGNNGTVDSLLVTWPGGMSQKRYKVAANQHLVLRQKDARNAPLQAPQVSRPFFKDVTDELKVDFLHKKSTYIDFKQTAALHKMLSKSGFAIAAGDVNLDGLDDFFAGASYQKGKPCIYIQQASGAFIKREIAQDSLHENISATFFDADGDRDQDLIVVNGGSERPVTDQAFYQVQLYLNDGRGNFKPVPAGGFPAISVSGSCVAAHDFDQDGDADLFIGGRMVPGKYPLPTRSYLLRNDSQHGKPAFTDMTASHCPELLSAGMVCAALWADTDKDGLDDLVIAGEWMPVRVFKNQKTKLRETESVKNSLSPYSGWWNSLAAGDFDRDGDIDFIAGNEGTNTFYRASDREPITLIAKDFNNDGTFDPLMGYFIQGVSYPSVPRDALNQQVIQFRRKYPHYIDYAKATFDDLLSAEEKKGAHSVQATFLQTAYIENKGNGRFEVKALPVEAQVAPVFGIVVTDVNADHNPDVILSGNFYANEVNMGRQDASTGLLLLGDGKGAFSPQKPGKSGLLLQGDARSSTLLQGPKGQRLLLTAMHSKGVTIHRLAP</sequence>
<protein>
    <submittedName>
        <fullName evidence="5">VCBS repeat protein</fullName>
    </submittedName>
</protein>
<dbReference type="InterPro" id="IPR013519">
    <property type="entry name" value="Int_alpha_beta-p"/>
</dbReference>
<keyword evidence="1" id="KW-0732">Signal</keyword>
<dbReference type="PANTHER" id="PTHR16026">
    <property type="entry name" value="CARTILAGE ACIDIC PROTEIN 1"/>
    <property type="match status" value="1"/>
</dbReference>
<dbReference type="InterPro" id="IPR027039">
    <property type="entry name" value="Crtac1"/>
</dbReference>
<dbReference type="SUPFAM" id="SSF69318">
    <property type="entry name" value="Integrin alpha N-terminal domain"/>
    <property type="match status" value="3"/>
</dbReference>
<dbReference type="Pfam" id="PF07593">
    <property type="entry name" value="UnbV_ASPIC"/>
    <property type="match status" value="1"/>
</dbReference>
<dbReference type="Pfam" id="PF13517">
    <property type="entry name" value="FG-GAP_3"/>
    <property type="match status" value="4"/>
</dbReference>
<evidence type="ECO:0000256" key="1">
    <source>
        <dbReference type="ARBA" id="ARBA00022729"/>
    </source>
</evidence>
<evidence type="ECO:0000256" key="2">
    <source>
        <dbReference type="ARBA" id="ARBA00022737"/>
    </source>
</evidence>
<dbReference type="InterPro" id="IPR028994">
    <property type="entry name" value="Integrin_alpha_N"/>
</dbReference>
<feature type="domain" description="ASPIC/UnbV" evidence="4">
    <location>
        <begin position="575"/>
        <end position="641"/>
    </location>
</feature>
<dbReference type="Gene3D" id="2.130.10.130">
    <property type="entry name" value="Integrin alpha, N-terminal"/>
    <property type="match status" value="3"/>
</dbReference>
<dbReference type="SMART" id="SM00191">
    <property type="entry name" value="Int_alpha"/>
    <property type="match status" value="3"/>
</dbReference>
<reference evidence="5 6" key="1">
    <citation type="submission" date="2018-03" db="EMBL/GenBank/DDBJ databases">
        <title>Genomic Encyclopedia of Archaeal and Bacterial Type Strains, Phase II (KMG-II): from individual species to whole genera.</title>
        <authorList>
            <person name="Goeker M."/>
        </authorList>
    </citation>
    <scope>NUCLEOTIDE SEQUENCE [LARGE SCALE GENOMIC DNA]</scope>
    <source>
        <strain evidence="5 6">DSM 29057</strain>
    </source>
</reference>
<dbReference type="Proteomes" id="UP000241964">
    <property type="component" value="Unassembled WGS sequence"/>
</dbReference>
<dbReference type="EMBL" id="PYAS01000003">
    <property type="protein sequence ID" value="PSL31540.1"/>
    <property type="molecule type" value="Genomic_DNA"/>
</dbReference>
<evidence type="ECO:0000313" key="5">
    <source>
        <dbReference type="EMBL" id="PSL31540.1"/>
    </source>
</evidence>
<dbReference type="InterPro" id="IPR013517">
    <property type="entry name" value="FG-GAP"/>
</dbReference>
<keyword evidence="6" id="KW-1185">Reference proteome</keyword>
<accession>A0A2P8GC43</accession>
<keyword evidence="2" id="KW-0677">Repeat</keyword>
<dbReference type="AlphaFoldDB" id="A0A2P8GC43"/>
<organism evidence="5 6">
    <name type="scientific">Dyadobacter jiangsuensis</name>
    <dbReference type="NCBI Taxonomy" id="1591085"/>
    <lineage>
        <taxon>Bacteria</taxon>
        <taxon>Pseudomonadati</taxon>
        <taxon>Bacteroidota</taxon>
        <taxon>Cytophagia</taxon>
        <taxon>Cytophagales</taxon>
        <taxon>Spirosomataceae</taxon>
        <taxon>Dyadobacter</taxon>
    </lineage>
</organism>
<name>A0A2P8GC43_9BACT</name>
<dbReference type="PANTHER" id="PTHR16026:SF0">
    <property type="entry name" value="CARTILAGE ACIDIC PROTEIN 1"/>
    <property type="match status" value="1"/>
</dbReference>
<evidence type="ECO:0000256" key="3">
    <source>
        <dbReference type="ARBA" id="ARBA00023180"/>
    </source>
</evidence>
<dbReference type="OrthoDB" id="1488345at2"/>
<keyword evidence="3" id="KW-0325">Glycoprotein</keyword>
<evidence type="ECO:0000313" key="6">
    <source>
        <dbReference type="Proteomes" id="UP000241964"/>
    </source>
</evidence>